<dbReference type="EMBL" id="CAXAMN010008610">
    <property type="protein sequence ID" value="CAK9025921.1"/>
    <property type="molecule type" value="Genomic_DNA"/>
</dbReference>
<comment type="caution">
    <text evidence="2">The sequence shown here is derived from an EMBL/GenBank/DDBJ whole genome shotgun (WGS) entry which is preliminary data.</text>
</comment>
<organism evidence="2 3">
    <name type="scientific">Durusdinium trenchii</name>
    <dbReference type="NCBI Taxonomy" id="1381693"/>
    <lineage>
        <taxon>Eukaryota</taxon>
        <taxon>Sar</taxon>
        <taxon>Alveolata</taxon>
        <taxon>Dinophyceae</taxon>
        <taxon>Suessiales</taxon>
        <taxon>Symbiodiniaceae</taxon>
        <taxon>Durusdinium</taxon>
    </lineage>
</organism>
<feature type="compositionally biased region" description="Polar residues" evidence="1">
    <location>
        <begin position="20"/>
        <end position="31"/>
    </location>
</feature>
<proteinExistence type="predicted"/>
<gene>
    <name evidence="2" type="ORF">CCMP2556_LOCUS16166</name>
</gene>
<feature type="non-terminal residue" evidence="2">
    <location>
        <position position="1"/>
    </location>
</feature>
<keyword evidence="3" id="KW-1185">Reference proteome</keyword>
<feature type="compositionally biased region" description="Basic and acidic residues" evidence="1">
    <location>
        <begin position="32"/>
        <end position="42"/>
    </location>
</feature>
<reference evidence="2 3" key="1">
    <citation type="submission" date="2024-02" db="EMBL/GenBank/DDBJ databases">
        <authorList>
            <person name="Chen Y."/>
            <person name="Shah S."/>
            <person name="Dougan E. K."/>
            <person name="Thang M."/>
            <person name="Chan C."/>
        </authorList>
    </citation>
    <scope>NUCLEOTIDE SEQUENCE [LARGE SCALE GENOMIC DNA]</scope>
</reference>
<accession>A0ABP0KGJ3</accession>
<dbReference type="Proteomes" id="UP001642484">
    <property type="component" value="Unassembled WGS sequence"/>
</dbReference>
<name>A0ABP0KGJ3_9DINO</name>
<evidence type="ECO:0000313" key="3">
    <source>
        <dbReference type="Proteomes" id="UP001642484"/>
    </source>
</evidence>
<feature type="region of interest" description="Disordered" evidence="1">
    <location>
        <begin position="20"/>
        <end position="52"/>
    </location>
</feature>
<evidence type="ECO:0000256" key="1">
    <source>
        <dbReference type="SAM" id="MobiDB-lite"/>
    </source>
</evidence>
<protein>
    <submittedName>
        <fullName evidence="2">Uncharacterized protein</fullName>
    </submittedName>
</protein>
<sequence length="171" mass="18963">ELAAAREILSRANQYGISSKASMESAGSMNDSCKRLRDHAQPEADEWEPVTYEEGHGSSIMCERAIPKEIASQMPVMPKAKAIDLPPGVTDLQDWGSTICALPKVAGEKLSYRELVSDPKRAPYLKWICDHGKNRGGRFEDLAKYLQAVGFEQKTESTCYPGTTEAREKKK</sequence>
<evidence type="ECO:0000313" key="2">
    <source>
        <dbReference type="EMBL" id="CAK9025921.1"/>
    </source>
</evidence>